<dbReference type="Gene3D" id="3.40.250.10">
    <property type="entry name" value="Rhodanese-like domain"/>
    <property type="match status" value="1"/>
</dbReference>
<dbReference type="PANTHER" id="PTHR44086">
    <property type="entry name" value="THIOSULFATE SULFURTRANSFERASE RDL2, MITOCHONDRIAL-RELATED"/>
    <property type="match status" value="1"/>
</dbReference>
<reference evidence="2" key="1">
    <citation type="submission" date="2022-12" db="EMBL/GenBank/DDBJ databases">
        <title>New Phytohabitans aurantiacus sp. RD004123 nov., an actinomycete isolated from soil.</title>
        <authorList>
            <person name="Triningsih D.W."/>
            <person name="Harunari E."/>
            <person name="Igarashi Y."/>
        </authorList>
    </citation>
    <scope>NUCLEOTIDE SEQUENCE</scope>
    <source>
        <strain evidence="2">RD004123</strain>
    </source>
</reference>
<keyword evidence="3" id="KW-1185">Reference proteome</keyword>
<sequence length="136" mass="14813">MTIDEILAAARSRLHRLHPAEAAAAAAGAAQMVDIRPQFQRQADGEIPGAIVIERNHLEWRLDPTSMGRIWEATGYEITWIVICDEGYSSSLAAASLQELGLTRATDVVGGFRAWKRAGLPITHPATPTTPRLTSR</sequence>
<organism evidence="2 3">
    <name type="scientific">Phytohabitans aurantiacus</name>
    <dbReference type="NCBI Taxonomy" id="3016789"/>
    <lineage>
        <taxon>Bacteria</taxon>
        <taxon>Bacillati</taxon>
        <taxon>Actinomycetota</taxon>
        <taxon>Actinomycetes</taxon>
        <taxon>Micromonosporales</taxon>
        <taxon>Micromonosporaceae</taxon>
    </lineage>
</organism>
<dbReference type="PROSITE" id="PS50206">
    <property type="entry name" value="RHODANESE_3"/>
    <property type="match status" value="1"/>
</dbReference>
<comment type="caution">
    <text evidence="2">The sequence shown here is derived from an EMBL/GenBank/DDBJ whole genome shotgun (WGS) entry which is preliminary data.</text>
</comment>
<dbReference type="Pfam" id="PF00581">
    <property type="entry name" value="Rhodanese"/>
    <property type="match status" value="1"/>
</dbReference>
<dbReference type="Proteomes" id="UP001144280">
    <property type="component" value="Unassembled WGS sequence"/>
</dbReference>
<dbReference type="PANTHER" id="PTHR44086:SF10">
    <property type="entry name" value="THIOSULFATE SULFURTRANSFERASE_RHODANESE-LIKE DOMAIN-CONTAINING PROTEIN 3"/>
    <property type="match status" value="1"/>
</dbReference>
<proteinExistence type="predicted"/>
<protein>
    <submittedName>
        <fullName evidence="2">Sulfurtransferase</fullName>
    </submittedName>
</protein>
<evidence type="ECO:0000259" key="1">
    <source>
        <dbReference type="PROSITE" id="PS50206"/>
    </source>
</evidence>
<evidence type="ECO:0000313" key="2">
    <source>
        <dbReference type="EMBL" id="GLI02725.1"/>
    </source>
</evidence>
<dbReference type="InterPro" id="IPR001763">
    <property type="entry name" value="Rhodanese-like_dom"/>
</dbReference>
<dbReference type="RefSeq" id="WP_281904392.1">
    <property type="nucleotide sequence ID" value="NZ_BSDI01000068.1"/>
</dbReference>
<dbReference type="SMART" id="SM00450">
    <property type="entry name" value="RHOD"/>
    <property type="match status" value="1"/>
</dbReference>
<dbReference type="EMBL" id="BSDI01000068">
    <property type="protein sequence ID" value="GLI02725.1"/>
    <property type="molecule type" value="Genomic_DNA"/>
</dbReference>
<feature type="domain" description="Rhodanese" evidence="1">
    <location>
        <begin position="26"/>
        <end position="124"/>
    </location>
</feature>
<name>A0ABQ5R8L1_9ACTN</name>
<gene>
    <name evidence="2" type="ORF">Pa4123_80030</name>
</gene>
<dbReference type="SUPFAM" id="SSF52821">
    <property type="entry name" value="Rhodanese/Cell cycle control phosphatase"/>
    <property type="match status" value="1"/>
</dbReference>
<evidence type="ECO:0000313" key="3">
    <source>
        <dbReference type="Proteomes" id="UP001144280"/>
    </source>
</evidence>
<accession>A0ABQ5R8L1</accession>
<dbReference type="InterPro" id="IPR036873">
    <property type="entry name" value="Rhodanese-like_dom_sf"/>
</dbReference>